<sequence length="81" mass="9041">MLSLSASSTLRDGQRRRHSGILRRNQPSLRFFQIALRRACSGWNEPLGLSTVLGPERLHELSLPAKGKSKFGRDDAAKIIN</sequence>
<dbReference type="EMBL" id="NISJ01000001">
    <property type="protein sequence ID" value="OWR01330.1"/>
    <property type="molecule type" value="Genomic_DNA"/>
</dbReference>
<accession>A0A246K5P3</accession>
<feature type="compositionally biased region" description="Polar residues" evidence="1">
    <location>
        <begin position="1"/>
        <end position="11"/>
    </location>
</feature>
<reference evidence="2 3" key="1">
    <citation type="journal article" date="2002" name="Int. J. Syst. Evol. Microbiol.">
        <title>Sphingopyxis witflariensis sp. nov., isolated from activated sludge.</title>
        <authorList>
            <person name="Kampfer P."/>
            <person name="Witzenberger R."/>
            <person name="Denner E.B."/>
            <person name="Busse H.J."/>
            <person name="Neef A."/>
        </authorList>
    </citation>
    <scope>NUCLEOTIDE SEQUENCE [LARGE SCALE GENOMIC DNA]</scope>
    <source>
        <strain evidence="2 3">DSM 14551</strain>
    </source>
</reference>
<protein>
    <submittedName>
        <fullName evidence="2">Uncharacterized protein</fullName>
    </submittedName>
</protein>
<organism evidence="2 3">
    <name type="scientific">Sphingopyxis witflariensis</name>
    <dbReference type="NCBI Taxonomy" id="173675"/>
    <lineage>
        <taxon>Bacteria</taxon>
        <taxon>Pseudomonadati</taxon>
        <taxon>Pseudomonadota</taxon>
        <taxon>Alphaproteobacteria</taxon>
        <taxon>Sphingomonadales</taxon>
        <taxon>Sphingomonadaceae</taxon>
        <taxon>Sphingopyxis</taxon>
    </lineage>
</organism>
<evidence type="ECO:0000313" key="2">
    <source>
        <dbReference type="EMBL" id="OWR01330.1"/>
    </source>
</evidence>
<evidence type="ECO:0000313" key="3">
    <source>
        <dbReference type="Proteomes" id="UP000197097"/>
    </source>
</evidence>
<comment type="caution">
    <text evidence="2">The sequence shown here is derived from an EMBL/GenBank/DDBJ whole genome shotgun (WGS) entry which is preliminary data.</text>
</comment>
<dbReference type="Proteomes" id="UP000197097">
    <property type="component" value="Unassembled WGS sequence"/>
</dbReference>
<feature type="region of interest" description="Disordered" evidence="1">
    <location>
        <begin position="1"/>
        <end position="21"/>
    </location>
</feature>
<evidence type="ECO:0000256" key="1">
    <source>
        <dbReference type="SAM" id="MobiDB-lite"/>
    </source>
</evidence>
<dbReference type="AlphaFoldDB" id="A0A246K5P3"/>
<proteinExistence type="predicted"/>
<gene>
    <name evidence="2" type="ORF">CDQ91_02725</name>
</gene>
<name>A0A246K5P3_9SPHN</name>
<keyword evidence="3" id="KW-1185">Reference proteome</keyword>